<dbReference type="PANTHER" id="PTHR31497">
    <property type="entry name" value="AUTOCRINE PROLIFERATION REPRESSOR PROTEIN A"/>
    <property type="match status" value="1"/>
</dbReference>
<dbReference type="Gene3D" id="3.40.50.1820">
    <property type="entry name" value="alpha/beta hydrolase"/>
    <property type="match status" value="1"/>
</dbReference>
<dbReference type="PIRSF" id="PIRSF014728">
    <property type="entry name" value="PqaA"/>
    <property type="match status" value="1"/>
</dbReference>
<dbReference type="EMBL" id="CP077093">
    <property type="protein sequence ID" value="QXI31643.1"/>
    <property type="molecule type" value="Genomic_DNA"/>
</dbReference>
<dbReference type="Proteomes" id="UP000634530">
    <property type="component" value="Chromosome"/>
</dbReference>
<dbReference type="PANTHER" id="PTHR31497:SF0">
    <property type="entry name" value="AUTOCRINE PROLIFERATION REPRESSOR PROTEIN A"/>
    <property type="match status" value="1"/>
</dbReference>
<evidence type="ECO:0000313" key="1">
    <source>
        <dbReference type="EMBL" id="QXI31643.1"/>
    </source>
</evidence>
<reference evidence="1 2" key="1">
    <citation type="journal article" date="2020" name="Microorganisms">
        <title>Reliable Identification of Environmental Pseudomonas Isolates Using the rpoD Gene.</title>
        <authorList>
            <consortium name="The Broad Institute Genome Sequencing Platform"/>
            <person name="Girard L."/>
            <person name="Lood C."/>
            <person name="Rokni-Zadeh H."/>
            <person name="van Noort V."/>
            <person name="Lavigne R."/>
            <person name="De Mot R."/>
        </authorList>
    </citation>
    <scope>NUCLEOTIDE SEQUENCE [LARGE SCALE GENOMIC DNA]</scope>
    <source>
        <strain evidence="1 2">RW8P3</strain>
    </source>
</reference>
<dbReference type="AlphaFoldDB" id="A0A9E6PSZ8"/>
<proteinExistence type="predicted"/>
<gene>
    <name evidence="1" type="ORF">HU752_028045</name>
</gene>
<dbReference type="PROSITE" id="PS51257">
    <property type="entry name" value="PROKAR_LIPOPROTEIN"/>
    <property type="match status" value="1"/>
</dbReference>
<reference evidence="1 2" key="2">
    <citation type="journal article" date="2021" name="Microorganisms">
        <title>The Ever-Expanding Pseudomonas Genus: Description of 43 New Species and Partition of the Pseudomonas putida Group.</title>
        <authorList>
            <person name="Girard L."/>
            <person name="Lood C."/>
            <person name="Hofte M."/>
            <person name="Vandamme P."/>
            <person name="Rokni-Zadeh H."/>
            <person name="van Noort V."/>
            <person name="Lavigne R."/>
            <person name="De Mot R."/>
        </authorList>
    </citation>
    <scope>NUCLEOTIDE SEQUENCE [LARGE SCALE GENOMIC DNA]</scope>
    <source>
        <strain evidence="1 2">RW8P3</strain>
    </source>
</reference>
<name>A0A9E6PSZ8_9PSED</name>
<sequence length="491" mass="54859">MERLALPIMAVLMVGCSTPSIPRLAQDCFEASGRNFSEVLNCYKQAEAANPLSYTDRGSMPFPGGEVRHFILNSQRWSPDDQVVPEQWKHDVRVYIPDNALHETALLVANNGTNNPLPGSEPQPPTDLPADVAQSIATQTRTIVISVSDLPNQALTFHDSGASLREDSLVAQSWARFLKAPERQPFTSVHVPMMEALVKSMDLAERELRPWQIRHFIATGASKRAWTSWLATLNDERITGLIPFALDFLDMEEVIDHTYRVYGQSWPVAYGDYQREGITQQFHTANFKKLEAIHDPARYKDSAYAHRLSMRKYIVSASGDDFFPPDSLNLTFAPPGPTALRMIPNTGHGGIRAFVAQSLVPVVRQWQENLEIPTISARLQRGAGKDRYVLNFSRRPDKLLYWQAWNPDARDFRYACGIRYQASAIRLPKGLSVEVPIQVPGSGWSAGFFEATYPGGLISTSRVEIVPGSYPERRPPEHGAACSTIVDPTSR</sequence>
<dbReference type="KEGG" id="pvw:HU752_028045"/>
<dbReference type="Pfam" id="PF10142">
    <property type="entry name" value="PhoPQ_related"/>
    <property type="match status" value="1"/>
</dbReference>
<evidence type="ECO:0000313" key="2">
    <source>
        <dbReference type="Proteomes" id="UP000634530"/>
    </source>
</evidence>
<keyword evidence="2" id="KW-1185">Reference proteome</keyword>
<dbReference type="SUPFAM" id="SSF53474">
    <property type="entry name" value="alpha/beta-Hydrolases"/>
    <property type="match status" value="1"/>
</dbReference>
<accession>A0A9E6PSZ8</accession>
<protein>
    <submittedName>
        <fullName evidence="1">PhoPQ-regulated protein</fullName>
    </submittedName>
</protein>
<dbReference type="InterPro" id="IPR029058">
    <property type="entry name" value="AB_hydrolase_fold"/>
</dbReference>
<organism evidence="1 2">
    <name type="scientific">Pseudomonas vanderleydeniana</name>
    <dbReference type="NCBI Taxonomy" id="2745495"/>
    <lineage>
        <taxon>Bacteria</taxon>
        <taxon>Pseudomonadati</taxon>
        <taxon>Pseudomonadota</taxon>
        <taxon>Gammaproteobacteria</taxon>
        <taxon>Pseudomonadales</taxon>
        <taxon>Pseudomonadaceae</taxon>
        <taxon>Pseudomonas</taxon>
    </lineage>
</organism>
<dbReference type="InterPro" id="IPR009199">
    <property type="entry name" value="PhoPQ-act_pathogen-rel_PqaA"/>
</dbReference>